<feature type="transmembrane region" description="Helical" evidence="8">
    <location>
        <begin position="195"/>
        <end position="213"/>
    </location>
</feature>
<dbReference type="AlphaFoldDB" id="A0A645FAC1"/>
<dbReference type="PANTHER" id="PTHR46494">
    <property type="entry name" value="CORA FAMILY METAL ION TRANSPORTER (EUROFUNG)"/>
    <property type="match status" value="1"/>
</dbReference>
<reference evidence="9" key="1">
    <citation type="submission" date="2019-08" db="EMBL/GenBank/DDBJ databases">
        <authorList>
            <person name="Kucharzyk K."/>
            <person name="Murdoch R.W."/>
            <person name="Higgins S."/>
            <person name="Loffler F."/>
        </authorList>
    </citation>
    <scope>NUCLEOTIDE SEQUENCE</scope>
</reference>
<dbReference type="EMBL" id="VSSQ01057034">
    <property type="protein sequence ID" value="MPN10850.1"/>
    <property type="molecule type" value="Genomic_DNA"/>
</dbReference>
<comment type="caution">
    <text evidence="9">The sequence shown here is derived from an EMBL/GenBank/DDBJ whole genome shotgun (WGS) entry which is preliminary data.</text>
</comment>
<dbReference type="GO" id="GO:0000287">
    <property type="term" value="F:magnesium ion binding"/>
    <property type="evidence" value="ECO:0007669"/>
    <property type="project" value="TreeGrafter"/>
</dbReference>
<gene>
    <name evidence="9" type="primary">zntB_5</name>
    <name evidence="9" type="ORF">SDC9_158147</name>
</gene>
<dbReference type="CDD" id="cd12822">
    <property type="entry name" value="TmCorA-like"/>
    <property type="match status" value="1"/>
</dbReference>
<dbReference type="Pfam" id="PF01544">
    <property type="entry name" value="CorA"/>
    <property type="match status" value="1"/>
</dbReference>
<keyword evidence="6 8" id="KW-1133">Transmembrane helix</keyword>
<dbReference type="Gene3D" id="1.20.58.340">
    <property type="entry name" value="Magnesium transport protein CorA, transmembrane region"/>
    <property type="match status" value="2"/>
</dbReference>
<evidence type="ECO:0000256" key="4">
    <source>
        <dbReference type="ARBA" id="ARBA00022475"/>
    </source>
</evidence>
<evidence type="ECO:0000256" key="2">
    <source>
        <dbReference type="ARBA" id="ARBA00009765"/>
    </source>
</evidence>
<dbReference type="GO" id="GO:0050897">
    <property type="term" value="F:cobalt ion binding"/>
    <property type="evidence" value="ECO:0007669"/>
    <property type="project" value="TreeGrafter"/>
</dbReference>
<evidence type="ECO:0000313" key="9">
    <source>
        <dbReference type="EMBL" id="MPN10850.1"/>
    </source>
</evidence>
<protein>
    <submittedName>
        <fullName evidence="9">Zinc transport protein ZntB</fullName>
    </submittedName>
</protein>
<keyword evidence="3" id="KW-0813">Transport</keyword>
<dbReference type="GO" id="GO:0015095">
    <property type="term" value="F:magnesium ion transmembrane transporter activity"/>
    <property type="evidence" value="ECO:0007669"/>
    <property type="project" value="TreeGrafter"/>
</dbReference>
<evidence type="ECO:0000256" key="6">
    <source>
        <dbReference type="ARBA" id="ARBA00022989"/>
    </source>
</evidence>
<sequence length="251" mass="28604">MTVYAAKWAGGELSPASPGELTLTKLSAFTFPHGLVTVWYDPDFSFDEIIDRWSEDSYLSAHGSAMLVHGMLDYVVDGYFEITQDFDDVIEDLEDEVLDQTAGSRDLQRRIYRLRASLVHLRRAVVPMREVVASIMRHRREVSADATLDPWFDDLYDHALRAADWADSLRDLVTTIFETNMSLQDTQLNVVMRQLAAWAAIIAVPTAITGWFGQNVPYFGFNQPYGLWLSVSLIVVISVTLFISFKRRDWL</sequence>
<keyword evidence="7 8" id="KW-0472">Membrane</keyword>
<evidence type="ECO:0000256" key="7">
    <source>
        <dbReference type="ARBA" id="ARBA00023136"/>
    </source>
</evidence>
<proteinExistence type="inferred from homology"/>
<evidence type="ECO:0000256" key="5">
    <source>
        <dbReference type="ARBA" id="ARBA00022692"/>
    </source>
</evidence>
<name>A0A645FAC1_9ZZZZ</name>
<keyword evidence="5 8" id="KW-0812">Transmembrane</keyword>
<dbReference type="GO" id="GO:0015087">
    <property type="term" value="F:cobalt ion transmembrane transporter activity"/>
    <property type="evidence" value="ECO:0007669"/>
    <property type="project" value="TreeGrafter"/>
</dbReference>
<dbReference type="SUPFAM" id="SSF144083">
    <property type="entry name" value="Magnesium transport protein CorA, transmembrane region"/>
    <property type="match status" value="1"/>
</dbReference>
<evidence type="ECO:0000256" key="3">
    <source>
        <dbReference type="ARBA" id="ARBA00022448"/>
    </source>
</evidence>
<keyword evidence="4" id="KW-1003">Cell membrane</keyword>
<dbReference type="InterPro" id="IPR002523">
    <property type="entry name" value="MgTranspt_CorA/ZnTranspt_ZntB"/>
</dbReference>
<dbReference type="GO" id="GO:0005886">
    <property type="term" value="C:plasma membrane"/>
    <property type="evidence" value="ECO:0007669"/>
    <property type="project" value="UniProtKB-SubCell"/>
</dbReference>
<comment type="subcellular location">
    <subcellularLocation>
        <location evidence="1">Cell membrane</location>
        <topology evidence="1">Multi-pass membrane protein</topology>
    </subcellularLocation>
</comment>
<dbReference type="PANTHER" id="PTHR46494:SF1">
    <property type="entry name" value="CORA FAMILY METAL ION TRANSPORTER (EUROFUNG)"/>
    <property type="match status" value="1"/>
</dbReference>
<evidence type="ECO:0000256" key="1">
    <source>
        <dbReference type="ARBA" id="ARBA00004651"/>
    </source>
</evidence>
<dbReference type="InterPro" id="IPR045863">
    <property type="entry name" value="CorA_TM1_TM2"/>
</dbReference>
<feature type="transmembrane region" description="Helical" evidence="8">
    <location>
        <begin position="225"/>
        <end position="245"/>
    </location>
</feature>
<dbReference type="InterPro" id="IPR045861">
    <property type="entry name" value="CorA_cytoplasmic_dom"/>
</dbReference>
<evidence type="ECO:0000256" key="8">
    <source>
        <dbReference type="SAM" id="Phobius"/>
    </source>
</evidence>
<comment type="similarity">
    <text evidence="2">Belongs to the CorA metal ion transporter (MIT) (TC 1.A.35) family.</text>
</comment>
<organism evidence="9">
    <name type="scientific">bioreactor metagenome</name>
    <dbReference type="NCBI Taxonomy" id="1076179"/>
    <lineage>
        <taxon>unclassified sequences</taxon>
        <taxon>metagenomes</taxon>
        <taxon>ecological metagenomes</taxon>
    </lineage>
</organism>
<dbReference type="SUPFAM" id="SSF143865">
    <property type="entry name" value="CorA soluble domain-like"/>
    <property type="match status" value="1"/>
</dbReference>
<accession>A0A645FAC1</accession>